<dbReference type="Proteomes" id="UP000007575">
    <property type="component" value="Plasmid P3"/>
</dbReference>
<keyword evidence="1" id="KW-0614">Plasmid</keyword>
<evidence type="ECO:0000313" key="1">
    <source>
        <dbReference type="EMBL" id="AFD27885.1"/>
    </source>
</evidence>
<geneLocation type="plasmid" evidence="1 2">
    <name>P3</name>
</geneLocation>
<dbReference type="EMBL" id="CP002194">
    <property type="protein sequence ID" value="AFD27885.1"/>
    <property type="molecule type" value="Genomic_DNA"/>
</dbReference>
<dbReference type="KEGG" id="dgo:DGo_PC0093"/>
<proteinExistence type="predicted"/>
<dbReference type="AlphaFoldDB" id="H8H2Y8"/>
<dbReference type="OrthoDB" id="76386at2"/>
<protein>
    <submittedName>
        <fullName evidence="1">Uncharacterized protein</fullName>
    </submittedName>
</protein>
<dbReference type="HOGENOM" id="CLU_2715688_0_0_0"/>
<sequence>MIKVYARATHLQTNVPTRLLGPFETEQEAWAAVAQCEGQPLSWERTKRGSMVSTPHTRWLTESVEASSGLEREDGD</sequence>
<organism evidence="1 2">
    <name type="scientific">Deinococcus gobiensis (strain DSM 21396 / JCM 16679 / CGMCC 1.7299 / I-0)</name>
    <dbReference type="NCBI Taxonomy" id="745776"/>
    <lineage>
        <taxon>Bacteria</taxon>
        <taxon>Thermotogati</taxon>
        <taxon>Deinococcota</taxon>
        <taxon>Deinococci</taxon>
        <taxon>Deinococcales</taxon>
        <taxon>Deinococcaceae</taxon>
        <taxon>Deinococcus</taxon>
    </lineage>
</organism>
<accession>H8H2Y8</accession>
<name>H8H2Y8_DEIGI</name>
<keyword evidence="2" id="KW-1185">Reference proteome</keyword>
<gene>
    <name evidence="1" type="ordered locus">DGo_PC0093</name>
</gene>
<reference evidence="1 2" key="1">
    <citation type="journal article" date="2012" name="PLoS ONE">
        <title>Genome sequence and transcriptome analysis of the radioresistant bacterium Deinococcus gobiensis: insights into the extreme environmental adaptations.</title>
        <authorList>
            <person name="Yuan M."/>
            <person name="Chen M."/>
            <person name="Zhang W."/>
            <person name="Lu W."/>
            <person name="Wang J."/>
            <person name="Yang M."/>
            <person name="Zhao P."/>
            <person name="Tang R."/>
            <person name="Li X."/>
            <person name="Hao Y."/>
            <person name="Zhou Z."/>
            <person name="Zhan Y."/>
            <person name="Yu H."/>
            <person name="Teng C."/>
            <person name="Yan Y."/>
            <person name="Ping S."/>
            <person name="Wang Y."/>
            <person name="Lin M."/>
        </authorList>
    </citation>
    <scope>NUCLEOTIDE SEQUENCE [LARGE SCALE GENOMIC DNA]</scope>
    <source>
        <strain evidence="2">DSM 21396 / JCM 16679 / CGMCC 1.7299 / I-0</strain>
        <plasmid evidence="1">P3</plasmid>
    </source>
</reference>
<evidence type="ECO:0000313" key="2">
    <source>
        <dbReference type="Proteomes" id="UP000007575"/>
    </source>
</evidence>